<dbReference type="InterPro" id="IPR002893">
    <property type="entry name" value="Znf_MYND"/>
</dbReference>
<dbReference type="PROSITE" id="PS50865">
    <property type="entry name" value="ZF_MYND_2"/>
    <property type="match status" value="1"/>
</dbReference>
<gene>
    <name evidence="6" type="ORF">JAAARDRAFT_80540</name>
</gene>
<dbReference type="Pfam" id="PF01753">
    <property type="entry name" value="zf-MYND"/>
    <property type="match status" value="1"/>
</dbReference>
<protein>
    <recommendedName>
        <fullName evidence="5">MYND-type domain-containing protein</fullName>
    </recommendedName>
</protein>
<evidence type="ECO:0000256" key="2">
    <source>
        <dbReference type="ARBA" id="ARBA00022771"/>
    </source>
</evidence>
<reference evidence="7" key="1">
    <citation type="journal article" date="2014" name="Proc. Natl. Acad. Sci. U.S.A.">
        <title>Extensive sampling of basidiomycete genomes demonstrates inadequacy of the white-rot/brown-rot paradigm for wood decay fungi.</title>
        <authorList>
            <person name="Riley R."/>
            <person name="Salamov A.A."/>
            <person name="Brown D.W."/>
            <person name="Nagy L.G."/>
            <person name="Floudas D."/>
            <person name="Held B.W."/>
            <person name="Levasseur A."/>
            <person name="Lombard V."/>
            <person name="Morin E."/>
            <person name="Otillar R."/>
            <person name="Lindquist E.A."/>
            <person name="Sun H."/>
            <person name="LaButti K.M."/>
            <person name="Schmutz J."/>
            <person name="Jabbour D."/>
            <person name="Luo H."/>
            <person name="Baker S.E."/>
            <person name="Pisabarro A.G."/>
            <person name="Walton J.D."/>
            <person name="Blanchette R.A."/>
            <person name="Henrissat B."/>
            <person name="Martin F."/>
            <person name="Cullen D."/>
            <person name="Hibbett D.S."/>
            <person name="Grigoriev I.V."/>
        </authorList>
    </citation>
    <scope>NUCLEOTIDE SEQUENCE [LARGE SCALE GENOMIC DNA]</scope>
    <source>
        <strain evidence="7">MUCL 33604</strain>
    </source>
</reference>
<name>A0A067PQR9_9AGAM</name>
<dbReference type="Proteomes" id="UP000027265">
    <property type="component" value="Unassembled WGS sequence"/>
</dbReference>
<dbReference type="AlphaFoldDB" id="A0A067PQR9"/>
<evidence type="ECO:0000256" key="1">
    <source>
        <dbReference type="ARBA" id="ARBA00022723"/>
    </source>
</evidence>
<evidence type="ECO:0000259" key="5">
    <source>
        <dbReference type="PROSITE" id="PS50865"/>
    </source>
</evidence>
<dbReference type="Gene3D" id="6.10.140.2220">
    <property type="match status" value="1"/>
</dbReference>
<dbReference type="EMBL" id="KL197732">
    <property type="protein sequence ID" value="KDQ53657.1"/>
    <property type="molecule type" value="Genomic_DNA"/>
</dbReference>
<proteinExistence type="predicted"/>
<keyword evidence="3" id="KW-0862">Zinc</keyword>
<organism evidence="6 7">
    <name type="scientific">Jaapia argillacea MUCL 33604</name>
    <dbReference type="NCBI Taxonomy" id="933084"/>
    <lineage>
        <taxon>Eukaryota</taxon>
        <taxon>Fungi</taxon>
        <taxon>Dikarya</taxon>
        <taxon>Basidiomycota</taxon>
        <taxon>Agaricomycotina</taxon>
        <taxon>Agaricomycetes</taxon>
        <taxon>Agaricomycetidae</taxon>
        <taxon>Jaapiales</taxon>
        <taxon>Jaapiaceae</taxon>
        <taxon>Jaapia</taxon>
    </lineage>
</organism>
<evidence type="ECO:0000313" key="7">
    <source>
        <dbReference type="Proteomes" id="UP000027265"/>
    </source>
</evidence>
<keyword evidence="2 4" id="KW-0863">Zinc-finger</keyword>
<evidence type="ECO:0000256" key="4">
    <source>
        <dbReference type="PROSITE-ProRule" id="PRU00134"/>
    </source>
</evidence>
<keyword evidence="7" id="KW-1185">Reference proteome</keyword>
<accession>A0A067PQR9</accession>
<keyword evidence="1" id="KW-0479">Metal-binding</keyword>
<dbReference type="InParanoid" id="A0A067PQR9"/>
<feature type="domain" description="MYND-type" evidence="5">
    <location>
        <begin position="278"/>
        <end position="317"/>
    </location>
</feature>
<sequence>MRREAVASPGLSSTRRLHHLQHFMEKAHPDSSLYTLQPRISRYAGLDASPDVKLPPLDAIQRADTVSLADASGPAVRVFSGEKHTFARNPSGELEGNYILHAQHNVGSAQVQDDASPPGLIYCSRNVGRPQEALDHLKPEVERRVTTIKEAWLADPIVFIHYGEALTRVKRDDKQAKMILERVLKNPNLPFDHVLLCRVRFSQVLRRLEQVEKAKEHEVWAVKWFKKNPNLFTDVTLRRLLLAEDGSPTDILEGLGGLRWFDTRKRTEKTDRNLTKMCYKCFAREPTKRLFRCSNCHIYYCSRECQRIDWPRHKQSCLDNSMTNERIQELTSSDPEAAQRWVDWKHWRVNYVEGYELVHALGLHRDRSRCRTHIVAKVVEYRPNATKKSLKFHVIQCGVFRITDFMPELERLMGLNEGEGKEYIDDVSGASGRGGELRMPILDLSWGNGIQAWLGGRSFTTNVLHNNPYDPDWRRLINPDGQPPLPLQFPGQDLRDAEYIFDN</sequence>
<evidence type="ECO:0000256" key="3">
    <source>
        <dbReference type="ARBA" id="ARBA00022833"/>
    </source>
</evidence>
<dbReference type="STRING" id="933084.A0A067PQR9"/>
<dbReference type="GO" id="GO:0008270">
    <property type="term" value="F:zinc ion binding"/>
    <property type="evidence" value="ECO:0007669"/>
    <property type="project" value="UniProtKB-KW"/>
</dbReference>
<dbReference type="SUPFAM" id="SSF144232">
    <property type="entry name" value="HIT/MYND zinc finger-like"/>
    <property type="match status" value="1"/>
</dbReference>
<evidence type="ECO:0000313" key="6">
    <source>
        <dbReference type="EMBL" id="KDQ53657.1"/>
    </source>
</evidence>
<dbReference type="HOGENOM" id="CLU_541908_0_0_1"/>
<dbReference type="OrthoDB" id="2931494at2759"/>